<dbReference type="Pfam" id="PF04277">
    <property type="entry name" value="OAD_gamma"/>
    <property type="match status" value="1"/>
</dbReference>
<sequence length="113" mass="13114">MINLFLEGLKVTIFSMSIVFLVLIILMYVIKLQTFLLNKSDKRKVKDEIIIEDSYENQKEHISLDNDKEIVAVIAATLAMYMDTSVDNINIRNIKRINSSLEWRKSGIKSMNM</sequence>
<evidence type="ECO:0000256" key="3">
    <source>
        <dbReference type="ARBA" id="ARBA00022692"/>
    </source>
</evidence>
<dbReference type="AlphaFoldDB" id="A0A923J297"/>
<evidence type="ECO:0000313" key="7">
    <source>
        <dbReference type="EMBL" id="MBC2400032.1"/>
    </source>
</evidence>
<reference evidence="7 8" key="1">
    <citation type="submission" date="2020-04" db="EMBL/GenBank/DDBJ databases">
        <title>Genomic insights into acetone-butanol-ethanol (ABE) fermentation by sequencing solventogenic clostridia strains.</title>
        <authorList>
            <person name="Brown S."/>
        </authorList>
    </citation>
    <scope>NUCLEOTIDE SEQUENCE [LARGE SCALE GENOMIC DNA]</scope>
    <source>
        <strain evidence="7 8">DJ011</strain>
    </source>
</reference>
<protein>
    <submittedName>
        <fullName evidence="7">OadG family protein</fullName>
    </submittedName>
</protein>
<comment type="caution">
    <text evidence="7">The sequence shown here is derived from an EMBL/GenBank/DDBJ whole genome shotgun (WGS) entry which is preliminary data.</text>
</comment>
<evidence type="ECO:0000256" key="2">
    <source>
        <dbReference type="ARBA" id="ARBA00022475"/>
    </source>
</evidence>
<organism evidence="7 8">
    <name type="scientific">Clostridium tetanomorphum</name>
    <dbReference type="NCBI Taxonomy" id="1553"/>
    <lineage>
        <taxon>Bacteria</taxon>
        <taxon>Bacillati</taxon>
        <taxon>Bacillota</taxon>
        <taxon>Clostridia</taxon>
        <taxon>Eubacteriales</taxon>
        <taxon>Clostridiaceae</taxon>
        <taxon>Clostridium</taxon>
    </lineage>
</organism>
<feature type="transmembrane region" description="Helical" evidence="6">
    <location>
        <begin position="12"/>
        <end position="30"/>
    </location>
</feature>
<gene>
    <name evidence="7" type="ORF">HGG79_20070</name>
</gene>
<dbReference type="GO" id="GO:0005886">
    <property type="term" value="C:plasma membrane"/>
    <property type="evidence" value="ECO:0007669"/>
    <property type="project" value="UniProtKB-SubCell"/>
</dbReference>
<keyword evidence="2" id="KW-1003">Cell membrane</keyword>
<keyword evidence="3 6" id="KW-0812">Transmembrane</keyword>
<evidence type="ECO:0000256" key="6">
    <source>
        <dbReference type="SAM" id="Phobius"/>
    </source>
</evidence>
<accession>A0A923J297</accession>
<dbReference type="GO" id="GO:0036376">
    <property type="term" value="P:sodium ion export across plasma membrane"/>
    <property type="evidence" value="ECO:0007669"/>
    <property type="project" value="InterPro"/>
</dbReference>
<keyword evidence="5 6" id="KW-0472">Membrane</keyword>
<evidence type="ECO:0000256" key="4">
    <source>
        <dbReference type="ARBA" id="ARBA00022989"/>
    </source>
</evidence>
<keyword evidence="8" id="KW-1185">Reference proteome</keyword>
<evidence type="ECO:0000256" key="5">
    <source>
        <dbReference type="ARBA" id="ARBA00023136"/>
    </source>
</evidence>
<name>A0A923J297_CLOTT</name>
<dbReference type="EMBL" id="JAAZWO010000045">
    <property type="protein sequence ID" value="MBC2400032.1"/>
    <property type="molecule type" value="Genomic_DNA"/>
</dbReference>
<dbReference type="InterPro" id="IPR005899">
    <property type="entry name" value="Na_pump_deCOase"/>
</dbReference>
<dbReference type="Proteomes" id="UP000563151">
    <property type="component" value="Unassembled WGS sequence"/>
</dbReference>
<dbReference type="GO" id="GO:0015081">
    <property type="term" value="F:sodium ion transmembrane transporter activity"/>
    <property type="evidence" value="ECO:0007669"/>
    <property type="project" value="InterPro"/>
</dbReference>
<evidence type="ECO:0000256" key="1">
    <source>
        <dbReference type="ARBA" id="ARBA00004236"/>
    </source>
</evidence>
<keyword evidence="4 6" id="KW-1133">Transmembrane helix</keyword>
<dbReference type="NCBIfam" id="TIGR01195">
    <property type="entry name" value="oadG_fam"/>
    <property type="match status" value="1"/>
</dbReference>
<dbReference type="RefSeq" id="WP_035146184.1">
    <property type="nucleotide sequence ID" value="NZ_JAAZWO010000045.1"/>
</dbReference>
<evidence type="ECO:0000313" key="8">
    <source>
        <dbReference type="Proteomes" id="UP000563151"/>
    </source>
</evidence>
<comment type="subcellular location">
    <subcellularLocation>
        <location evidence="1">Cell membrane</location>
    </subcellularLocation>
</comment>
<proteinExistence type="predicted"/>